<keyword evidence="1" id="KW-1133">Transmembrane helix</keyword>
<reference evidence="2 3" key="1">
    <citation type="journal article" date="2015" name="Int. J. Syst. Evol. Microbiol.">
        <title>Methanoculleus taiwanensis sp. nov., a methanogen isolated from deep marine sediment at the deformation front area near Taiwan.</title>
        <authorList>
            <person name="Weng C.Y."/>
            <person name="Chen S.C."/>
            <person name="Lai M.C."/>
            <person name="Wu S.Y."/>
            <person name="Lin S."/>
            <person name="Yang T.F."/>
            <person name="Chen P.C."/>
        </authorList>
    </citation>
    <scope>NUCLEOTIDE SEQUENCE [LARGE SCALE GENOMIC DNA]</scope>
    <source>
        <strain evidence="2 3">CYW4</strain>
    </source>
</reference>
<proteinExistence type="predicted"/>
<keyword evidence="1" id="KW-0812">Transmembrane</keyword>
<dbReference type="GO" id="GO:0030001">
    <property type="term" value="P:metal ion transport"/>
    <property type="evidence" value="ECO:0007669"/>
    <property type="project" value="InterPro"/>
</dbReference>
<keyword evidence="1" id="KW-0472">Membrane</keyword>
<keyword evidence="3" id="KW-1185">Reference proteome</keyword>
<organism evidence="2 3">
    <name type="scientific">Methanoculleus taiwanensis</name>
    <dbReference type="NCBI Taxonomy" id="1550565"/>
    <lineage>
        <taxon>Archaea</taxon>
        <taxon>Methanobacteriati</taxon>
        <taxon>Methanobacteriota</taxon>
        <taxon>Stenosarchaea group</taxon>
        <taxon>Methanomicrobia</taxon>
        <taxon>Methanomicrobiales</taxon>
        <taxon>Methanomicrobiaceae</taxon>
        <taxon>Methanoculleus</taxon>
    </lineage>
</organism>
<dbReference type="InterPro" id="IPR006127">
    <property type="entry name" value="ZnuA-like"/>
</dbReference>
<dbReference type="AlphaFoldDB" id="A0A498H0F3"/>
<dbReference type="RefSeq" id="WP_128694507.1">
    <property type="nucleotide sequence ID" value="NZ_LHQS01000003.1"/>
</dbReference>
<name>A0A498H0F3_9EURY</name>
<evidence type="ECO:0000313" key="2">
    <source>
        <dbReference type="EMBL" id="RXE55336.1"/>
    </source>
</evidence>
<evidence type="ECO:0000256" key="1">
    <source>
        <dbReference type="SAM" id="Phobius"/>
    </source>
</evidence>
<gene>
    <name evidence="2" type="ORF">ABH15_11275</name>
</gene>
<dbReference type="SUPFAM" id="SSF53807">
    <property type="entry name" value="Helical backbone' metal receptor"/>
    <property type="match status" value="1"/>
</dbReference>
<accession>A0A498H0F3</accession>
<sequence>MRSIPIFTAVLLALLLAVPVSADLTVVSTTAVLAEPLQYIGGEKVEVMYISDPTLCPHLQQDVINNRIQLNRDFIRDADLLVAHNTSVDQAYVMPFVDDFMAANEYGSVQWTTPGDPTMTWNTPEKANTLVAIVKDWLVAADPDNRTYYEDRYASYVTLIEAADLTDDERQAISGQDVITIVWQRDAVENWLGLNVVNIYAPEHYQGGKYTAAKLVDDINANPEKYANVTYIIENMQSGELGKGVEEALNDKGIPVQRVVFTNFPKSVPGVETIPDVIVYNKGLVMMQTPATTPAPEAPVGILAVLGAVAIGLLLISRRD</sequence>
<dbReference type="Proteomes" id="UP000290932">
    <property type="component" value="Unassembled WGS sequence"/>
</dbReference>
<evidence type="ECO:0000313" key="3">
    <source>
        <dbReference type="Proteomes" id="UP000290932"/>
    </source>
</evidence>
<dbReference type="EMBL" id="LHQS01000003">
    <property type="protein sequence ID" value="RXE55336.1"/>
    <property type="molecule type" value="Genomic_DNA"/>
</dbReference>
<comment type="caution">
    <text evidence="2">The sequence shown here is derived from an EMBL/GenBank/DDBJ whole genome shotgun (WGS) entry which is preliminary data.</text>
</comment>
<dbReference type="Pfam" id="PF01297">
    <property type="entry name" value="ZnuA"/>
    <property type="match status" value="1"/>
</dbReference>
<feature type="transmembrane region" description="Helical" evidence="1">
    <location>
        <begin position="298"/>
        <end position="316"/>
    </location>
</feature>
<protein>
    <submittedName>
        <fullName evidence="2">Metal ABC transporter substrate-binding protein</fullName>
    </submittedName>
</protein>
<dbReference type="Gene3D" id="3.40.50.1980">
    <property type="entry name" value="Nitrogenase molybdenum iron protein domain"/>
    <property type="match status" value="1"/>
</dbReference>
<dbReference type="OrthoDB" id="106613at2157"/>
<dbReference type="GO" id="GO:0046872">
    <property type="term" value="F:metal ion binding"/>
    <property type="evidence" value="ECO:0007669"/>
    <property type="project" value="InterPro"/>
</dbReference>